<accession>A0A5E5B022</accession>
<dbReference type="Proteomes" id="UP000335538">
    <property type="component" value="Unassembled WGS sequence"/>
</dbReference>
<dbReference type="AlphaFoldDB" id="A0A5E5B022"/>
<name>A0A5E5B022_9BURK</name>
<evidence type="ECO:0000313" key="1">
    <source>
        <dbReference type="EMBL" id="VVE77903.1"/>
    </source>
</evidence>
<reference evidence="1 2" key="1">
    <citation type="submission" date="2019-08" db="EMBL/GenBank/DDBJ databases">
        <authorList>
            <person name="Peeters C."/>
        </authorList>
    </citation>
    <scope>NUCLEOTIDE SEQUENCE [LARGE SCALE GENOMIC DNA]</scope>
    <source>
        <strain evidence="1 2">LMG 31121</strain>
    </source>
</reference>
<protein>
    <submittedName>
        <fullName evidence="1">Uncharacterized protein</fullName>
    </submittedName>
</protein>
<organism evidence="1 2">
    <name type="scientific">Pandoraea sputorum</name>
    <dbReference type="NCBI Taxonomy" id="93222"/>
    <lineage>
        <taxon>Bacteria</taxon>
        <taxon>Pseudomonadati</taxon>
        <taxon>Pseudomonadota</taxon>
        <taxon>Betaproteobacteria</taxon>
        <taxon>Burkholderiales</taxon>
        <taxon>Burkholderiaceae</taxon>
        <taxon>Pandoraea</taxon>
    </lineage>
</organism>
<evidence type="ECO:0000313" key="2">
    <source>
        <dbReference type="Proteomes" id="UP000335538"/>
    </source>
</evidence>
<gene>
    <name evidence="1" type="ORF">PSP31121_01459</name>
</gene>
<dbReference type="EMBL" id="CABPSR010000002">
    <property type="protein sequence ID" value="VVE77903.1"/>
    <property type="molecule type" value="Genomic_DNA"/>
</dbReference>
<proteinExistence type="predicted"/>
<sequence length="563" mass="60440">MRVPITGHVGWHAIRYLALRAGRCILRLAARSCSTGGCSALLLLLGCAFAGSGAYAQVLPGADVASLVNQRYASRVEKCAVDRPIWMCSGLIVRPLTGGASQQFAALSADETQTQSVNLAFVRGDLRTTSLGATAGFILADGLTAAGWQKPFDVRCVYPFSVSPPGTSSSHGCDLLGSAPPIPPDWSSCVANGVTDATSWVAHFVANGQNVLRQCSLSAYIAAQFYAAMQAHEQVSDALAQTSMSLLSAAWNPAAPSGIPIQAFYYDVGTPGQLLQAQRYQMQYFTATGEWMPILRVEFVPGKGASFGFDETDQMDEGFRVVERLTKRYLDTSPSCNGGTKAAFYCDGVLIRLVAVKDMPVWNPRADYIVRDGVSFTYLRADAKVTALLAGRGGTGFIMKEFNAPAGQPLIMKCSFPSDAGTAARADSCRSNAEGKFCDELGVTSYAIWYARYANGGSTLQCPFRPDAASFQLSITIRRDFPGDVIFGYRHNELTMKPWPPNVPASLPLEAFVAVGDVFADARIIQQGYFEATGRFLPIIRVDVAATPTQIFTYVPADQIGAN</sequence>